<organism evidence="1 2">
    <name type="scientific">Asbolus verrucosus</name>
    <name type="common">Desert ironclad beetle</name>
    <dbReference type="NCBI Taxonomy" id="1661398"/>
    <lineage>
        <taxon>Eukaryota</taxon>
        <taxon>Metazoa</taxon>
        <taxon>Ecdysozoa</taxon>
        <taxon>Arthropoda</taxon>
        <taxon>Hexapoda</taxon>
        <taxon>Insecta</taxon>
        <taxon>Pterygota</taxon>
        <taxon>Neoptera</taxon>
        <taxon>Endopterygota</taxon>
        <taxon>Coleoptera</taxon>
        <taxon>Polyphaga</taxon>
        <taxon>Cucujiformia</taxon>
        <taxon>Tenebrionidae</taxon>
        <taxon>Pimeliinae</taxon>
        <taxon>Asbolus</taxon>
    </lineage>
</organism>
<sequence>NSKETISDQGYQPNGAPNNIVSVINYNSADLAKEDFHERLVTSSDDVSMIRTMLNNTPNTPQKNSADDSSLISLINNNDINCNNNDPSSSSKPRPTLDVTKDVVEDVHRVSIEPNSIESILCEAIKLEFEAYSSIAQCHSNSRELNDAERAKLNELIVANKALLTPLDDELNSLIGNDYKF</sequence>
<dbReference type="STRING" id="1661398.A0A482VNY1"/>
<dbReference type="AlphaFoldDB" id="A0A482VNY1"/>
<feature type="non-terminal residue" evidence="1">
    <location>
        <position position="1"/>
    </location>
</feature>
<reference evidence="1 2" key="1">
    <citation type="submission" date="2017-03" db="EMBL/GenBank/DDBJ databases">
        <title>Genome of the blue death feigning beetle - Asbolus verrucosus.</title>
        <authorList>
            <person name="Rider S.D."/>
        </authorList>
    </citation>
    <scope>NUCLEOTIDE SEQUENCE [LARGE SCALE GENOMIC DNA]</scope>
    <source>
        <strain evidence="1">Butters</strain>
        <tissue evidence="1">Head and leg muscle</tissue>
    </source>
</reference>
<accession>A0A482VNY1</accession>
<evidence type="ECO:0000313" key="2">
    <source>
        <dbReference type="Proteomes" id="UP000292052"/>
    </source>
</evidence>
<gene>
    <name evidence="1" type="ORF">BDFB_008570</name>
</gene>
<evidence type="ECO:0000313" key="1">
    <source>
        <dbReference type="EMBL" id="RZC34582.1"/>
    </source>
</evidence>
<dbReference type="OrthoDB" id="6352325at2759"/>
<dbReference type="EMBL" id="QDEB01078775">
    <property type="protein sequence ID" value="RZC34582.1"/>
    <property type="molecule type" value="Genomic_DNA"/>
</dbReference>
<proteinExistence type="predicted"/>
<feature type="non-terminal residue" evidence="1">
    <location>
        <position position="181"/>
    </location>
</feature>
<name>A0A482VNY1_ASBVE</name>
<dbReference type="Proteomes" id="UP000292052">
    <property type="component" value="Unassembled WGS sequence"/>
</dbReference>
<protein>
    <submittedName>
        <fullName evidence="1">Nuclear hormone receptor HR96</fullName>
    </submittedName>
</protein>
<comment type="caution">
    <text evidence="1">The sequence shown here is derived from an EMBL/GenBank/DDBJ whole genome shotgun (WGS) entry which is preliminary data.</text>
</comment>
<keyword evidence="2" id="KW-1185">Reference proteome</keyword>
<keyword evidence="1" id="KW-0675">Receptor</keyword>